<dbReference type="EMBL" id="JBEDUW010000007">
    <property type="protein sequence ID" value="KAK9911737.1"/>
    <property type="molecule type" value="Genomic_DNA"/>
</dbReference>
<evidence type="ECO:0000313" key="1">
    <source>
        <dbReference type="EMBL" id="KAK9911737.1"/>
    </source>
</evidence>
<accession>A0AAW1VY58</accession>
<sequence>MSDADGSSFDWWRLKWKRARGWWLRLGGDQIAVMCSDGAIGSKRTGAATHGAGWLGFSDGKFAGWASRVMSYGEEDDGFGQSHGWRLEAKSMKVAEEEWTEDGKASGRGSLQMVVLEAKVIG</sequence>
<protein>
    <submittedName>
        <fullName evidence="1">Uncharacterized protein</fullName>
    </submittedName>
</protein>
<evidence type="ECO:0000313" key="2">
    <source>
        <dbReference type="Proteomes" id="UP001457282"/>
    </source>
</evidence>
<reference evidence="1 2" key="1">
    <citation type="journal article" date="2023" name="G3 (Bethesda)">
        <title>A chromosome-length genome assembly and annotation of blackberry (Rubus argutus, cv. 'Hillquist').</title>
        <authorList>
            <person name="Bruna T."/>
            <person name="Aryal R."/>
            <person name="Dudchenko O."/>
            <person name="Sargent D.J."/>
            <person name="Mead D."/>
            <person name="Buti M."/>
            <person name="Cavallini A."/>
            <person name="Hytonen T."/>
            <person name="Andres J."/>
            <person name="Pham M."/>
            <person name="Weisz D."/>
            <person name="Mascagni F."/>
            <person name="Usai G."/>
            <person name="Natali L."/>
            <person name="Bassil N."/>
            <person name="Fernandez G.E."/>
            <person name="Lomsadze A."/>
            <person name="Armour M."/>
            <person name="Olukolu B."/>
            <person name="Poorten T."/>
            <person name="Britton C."/>
            <person name="Davik J."/>
            <person name="Ashrafi H."/>
            <person name="Aiden E.L."/>
            <person name="Borodovsky M."/>
            <person name="Worthington M."/>
        </authorList>
    </citation>
    <scope>NUCLEOTIDE SEQUENCE [LARGE SCALE GENOMIC DNA]</scope>
    <source>
        <strain evidence="1">PI 553951</strain>
    </source>
</reference>
<proteinExistence type="predicted"/>
<gene>
    <name evidence="1" type="ORF">M0R45_035629</name>
</gene>
<organism evidence="1 2">
    <name type="scientific">Rubus argutus</name>
    <name type="common">Southern blackberry</name>
    <dbReference type="NCBI Taxonomy" id="59490"/>
    <lineage>
        <taxon>Eukaryota</taxon>
        <taxon>Viridiplantae</taxon>
        <taxon>Streptophyta</taxon>
        <taxon>Embryophyta</taxon>
        <taxon>Tracheophyta</taxon>
        <taxon>Spermatophyta</taxon>
        <taxon>Magnoliopsida</taxon>
        <taxon>eudicotyledons</taxon>
        <taxon>Gunneridae</taxon>
        <taxon>Pentapetalae</taxon>
        <taxon>rosids</taxon>
        <taxon>fabids</taxon>
        <taxon>Rosales</taxon>
        <taxon>Rosaceae</taxon>
        <taxon>Rosoideae</taxon>
        <taxon>Rosoideae incertae sedis</taxon>
        <taxon>Rubus</taxon>
    </lineage>
</organism>
<dbReference type="Proteomes" id="UP001457282">
    <property type="component" value="Unassembled WGS sequence"/>
</dbReference>
<dbReference type="AlphaFoldDB" id="A0AAW1VY58"/>
<comment type="caution">
    <text evidence="1">The sequence shown here is derived from an EMBL/GenBank/DDBJ whole genome shotgun (WGS) entry which is preliminary data.</text>
</comment>
<keyword evidence="2" id="KW-1185">Reference proteome</keyword>
<name>A0AAW1VY58_RUBAR</name>